<feature type="compositionally biased region" description="Basic and acidic residues" evidence="1">
    <location>
        <begin position="16"/>
        <end position="25"/>
    </location>
</feature>
<dbReference type="EMBL" id="SRLO01001074">
    <property type="protein sequence ID" value="TNN41902.1"/>
    <property type="molecule type" value="Genomic_DNA"/>
</dbReference>
<dbReference type="Proteomes" id="UP000314294">
    <property type="component" value="Unassembled WGS sequence"/>
</dbReference>
<gene>
    <name evidence="2" type="ORF">EYF80_047936</name>
</gene>
<sequence length="74" mass="8001">MAAGGGVHRRGRKRERQSEVERESEQQLAQASTAAPLCPSDSSAISMSWLKSMSLRTRTNSACSSRLSKSIGFS</sequence>
<proteinExistence type="predicted"/>
<protein>
    <submittedName>
        <fullName evidence="2">Uncharacterized protein</fullName>
    </submittedName>
</protein>
<feature type="region of interest" description="Disordered" evidence="1">
    <location>
        <begin position="1"/>
        <end position="41"/>
    </location>
</feature>
<reference evidence="2 3" key="1">
    <citation type="submission" date="2019-03" db="EMBL/GenBank/DDBJ databases">
        <title>First draft genome of Liparis tanakae, snailfish: a comprehensive survey of snailfish specific genes.</title>
        <authorList>
            <person name="Kim W."/>
            <person name="Song I."/>
            <person name="Jeong J.-H."/>
            <person name="Kim D."/>
            <person name="Kim S."/>
            <person name="Ryu S."/>
            <person name="Song J.Y."/>
            <person name="Lee S.K."/>
        </authorList>
    </citation>
    <scope>NUCLEOTIDE SEQUENCE [LARGE SCALE GENOMIC DNA]</scope>
    <source>
        <tissue evidence="2">Muscle</tissue>
    </source>
</reference>
<comment type="caution">
    <text evidence="2">The sequence shown here is derived from an EMBL/GenBank/DDBJ whole genome shotgun (WGS) entry which is preliminary data.</text>
</comment>
<evidence type="ECO:0000313" key="2">
    <source>
        <dbReference type="EMBL" id="TNN41902.1"/>
    </source>
</evidence>
<name>A0A4Z2FNJ6_9TELE</name>
<dbReference type="AlphaFoldDB" id="A0A4Z2FNJ6"/>
<evidence type="ECO:0000313" key="3">
    <source>
        <dbReference type="Proteomes" id="UP000314294"/>
    </source>
</evidence>
<keyword evidence="3" id="KW-1185">Reference proteome</keyword>
<organism evidence="2 3">
    <name type="scientific">Liparis tanakae</name>
    <name type="common">Tanaka's snailfish</name>
    <dbReference type="NCBI Taxonomy" id="230148"/>
    <lineage>
        <taxon>Eukaryota</taxon>
        <taxon>Metazoa</taxon>
        <taxon>Chordata</taxon>
        <taxon>Craniata</taxon>
        <taxon>Vertebrata</taxon>
        <taxon>Euteleostomi</taxon>
        <taxon>Actinopterygii</taxon>
        <taxon>Neopterygii</taxon>
        <taxon>Teleostei</taxon>
        <taxon>Neoteleostei</taxon>
        <taxon>Acanthomorphata</taxon>
        <taxon>Eupercaria</taxon>
        <taxon>Perciformes</taxon>
        <taxon>Cottioidei</taxon>
        <taxon>Cottales</taxon>
        <taxon>Liparidae</taxon>
        <taxon>Liparis</taxon>
    </lineage>
</organism>
<evidence type="ECO:0000256" key="1">
    <source>
        <dbReference type="SAM" id="MobiDB-lite"/>
    </source>
</evidence>
<accession>A0A4Z2FNJ6</accession>
<feature type="region of interest" description="Disordered" evidence="1">
    <location>
        <begin position="55"/>
        <end position="74"/>
    </location>
</feature>